<dbReference type="EMBL" id="JANAKD010002116">
    <property type="protein sequence ID" value="KAJ3474728.1"/>
    <property type="molecule type" value="Genomic_DNA"/>
</dbReference>
<reference evidence="1" key="1">
    <citation type="submission" date="2022-07" db="EMBL/GenBank/DDBJ databases">
        <title>Genome Sequence of Lecanicillium saksenae.</title>
        <authorList>
            <person name="Buettner E."/>
        </authorList>
    </citation>
    <scope>NUCLEOTIDE SEQUENCE</scope>
    <source>
        <strain evidence="1">VT-O1</strain>
    </source>
</reference>
<proteinExistence type="predicted"/>
<evidence type="ECO:0000313" key="1">
    <source>
        <dbReference type="EMBL" id="KAJ3474728.1"/>
    </source>
</evidence>
<dbReference type="Proteomes" id="UP001148737">
    <property type="component" value="Unassembled WGS sequence"/>
</dbReference>
<name>A0ACC1QFR7_9HYPO</name>
<organism evidence="1 2">
    <name type="scientific">Lecanicillium saksenae</name>
    <dbReference type="NCBI Taxonomy" id="468837"/>
    <lineage>
        <taxon>Eukaryota</taxon>
        <taxon>Fungi</taxon>
        <taxon>Dikarya</taxon>
        <taxon>Ascomycota</taxon>
        <taxon>Pezizomycotina</taxon>
        <taxon>Sordariomycetes</taxon>
        <taxon>Hypocreomycetidae</taxon>
        <taxon>Hypocreales</taxon>
        <taxon>Cordycipitaceae</taxon>
        <taxon>Lecanicillium</taxon>
    </lineage>
</organism>
<gene>
    <name evidence="1" type="ORF">NLG97_g9718</name>
</gene>
<accession>A0ACC1QFR7</accession>
<comment type="caution">
    <text evidence="1">The sequence shown here is derived from an EMBL/GenBank/DDBJ whole genome shotgun (WGS) entry which is preliminary data.</text>
</comment>
<protein>
    <submittedName>
        <fullName evidence="1">Uncharacterized protein</fullName>
    </submittedName>
</protein>
<evidence type="ECO:0000313" key="2">
    <source>
        <dbReference type="Proteomes" id="UP001148737"/>
    </source>
</evidence>
<keyword evidence="2" id="KW-1185">Reference proteome</keyword>
<sequence length="603" mass="66637">MVLANTSKSTAMRITKMKSSSKPVGITKRSCQDRASVEIGTPKAMKDPNWRTRQDTGSSTDFDITMPPMDLHVKHFSQLGSSQDINAFQHDRSRSDISILEKYSSESSAASENLVKIVRKIDLKPIDGRQMSIFELDLRTETPTPVSSSEDGRYVTVSRNTSGHQRDLSSATDSTQVSHPIQDIQSRDLFHLVDFDRLSRQSSSVASSHMHLHHSRTIDDSKFTRPFGTPVTVSKDRTPIDKPTQSHQTAIRNNRDEAFQRLIQRLNRDTYSTTNKWSPRKVQTQQKSAHPEPTGNIFPDIRKPIQGAGRRNQTISDFNVDYWENSHSSVTSQVGSEHTVQSSSKQSTWNPKAREFLSLGHQQNSRRPIPWDNINSSSPAKQPTFNSVPPSANAAWPGVNSQMTNPYPPPRDHDMMPNNLSNPPVPSAPAVPQPAPMFNLGLTPESFAQTQYLPGTSAPQPLFPVSSLTGMPAPMMPFGNYPAQQLAAQQLAAQQVAAQQIAALPYLASLASLGPLPPLLTGLDKPNFPANPRRPPVPKPTLPNASAQLAYEEWIEWRKAHEPGYAVECKARQQRRSQRVKGPKDGGDKPTEARLPVTAAAAA</sequence>